<evidence type="ECO:0000313" key="2">
    <source>
        <dbReference type="EMBL" id="KGQ61202.1"/>
    </source>
</evidence>
<feature type="chain" id="PRO_5001997560" description="Lipoprotein" evidence="1">
    <location>
        <begin position="19"/>
        <end position="133"/>
    </location>
</feature>
<evidence type="ECO:0000256" key="1">
    <source>
        <dbReference type="SAM" id="SignalP"/>
    </source>
</evidence>
<name>A0A0A3A0H6_9PAST</name>
<comment type="caution">
    <text evidence="2">The sequence shown here is derived from an EMBL/GenBank/DDBJ whole genome shotgun (WGS) entry which is preliminary data.</text>
</comment>
<dbReference type="Proteomes" id="UP000030554">
    <property type="component" value="Unassembled WGS sequence"/>
</dbReference>
<sequence length="133" mass="16346">MKKFLIVFFILTLLTACALTPEQQRAREEAQIRQQQALQVALAKQCDEETAYLMKRQFDQDIGLTEKEQKVFKVEYTKRVNDPMFQSCYKLALQNYMAQQQIRQMEIERQFYYDDFPPYDLGPRWHHRYWYRW</sequence>
<dbReference type="PROSITE" id="PS51257">
    <property type="entry name" value="PROKAR_LIPOPROTEIN"/>
    <property type="match status" value="1"/>
</dbReference>
<keyword evidence="1" id="KW-0732">Signal</keyword>
<dbReference type="RefSeq" id="WP_039163834.1">
    <property type="nucleotide sequence ID" value="NZ_JPJQ01000036.1"/>
</dbReference>
<evidence type="ECO:0000313" key="3">
    <source>
        <dbReference type="Proteomes" id="UP000030554"/>
    </source>
</evidence>
<dbReference type="EMBL" id="JPJQ01000036">
    <property type="protein sequence ID" value="KGQ61202.1"/>
    <property type="molecule type" value="Genomic_DNA"/>
</dbReference>
<proteinExistence type="predicted"/>
<protein>
    <recommendedName>
        <fullName evidence="4">Lipoprotein</fullName>
    </recommendedName>
</protein>
<organism evidence="2 3">
    <name type="scientific">Gallibacterium anatis 4895</name>
    <dbReference type="NCBI Taxonomy" id="1396510"/>
    <lineage>
        <taxon>Bacteria</taxon>
        <taxon>Pseudomonadati</taxon>
        <taxon>Pseudomonadota</taxon>
        <taxon>Gammaproteobacteria</taxon>
        <taxon>Pasteurellales</taxon>
        <taxon>Pasteurellaceae</taxon>
        <taxon>Gallibacterium</taxon>
    </lineage>
</organism>
<accession>A0A0A3A0H6</accession>
<reference evidence="2 3" key="1">
    <citation type="submission" date="2014-07" db="EMBL/GenBank/DDBJ databases">
        <title>Chaperone-usher fimbriae in a diverse selection of Gallibacterium genomes.</title>
        <authorList>
            <person name="Kudirkiene E."/>
            <person name="Bager R.J."/>
            <person name="Johnson T.J."/>
            <person name="Bojesen A.M."/>
        </authorList>
    </citation>
    <scope>NUCLEOTIDE SEQUENCE [LARGE SCALE GENOMIC DNA]</scope>
    <source>
        <strain evidence="2 3">4895</strain>
    </source>
</reference>
<evidence type="ECO:0008006" key="4">
    <source>
        <dbReference type="Google" id="ProtNLM"/>
    </source>
</evidence>
<gene>
    <name evidence="2" type="ORF">IO48_07895</name>
</gene>
<dbReference type="AlphaFoldDB" id="A0A0A3A0H6"/>
<feature type="signal peptide" evidence="1">
    <location>
        <begin position="1"/>
        <end position="18"/>
    </location>
</feature>